<dbReference type="EMBL" id="FQYK01000001">
    <property type="protein sequence ID" value="SHI37379.1"/>
    <property type="molecule type" value="Genomic_DNA"/>
</dbReference>
<accession>A0A1M6ALJ0</accession>
<gene>
    <name evidence="2" type="ORF">SAMN05216261_0497</name>
</gene>
<dbReference type="InterPro" id="IPR036812">
    <property type="entry name" value="NAD(P)_OxRdtase_dom_sf"/>
</dbReference>
<reference evidence="2 3" key="1">
    <citation type="submission" date="2016-11" db="EMBL/GenBank/DDBJ databases">
        <authorList>
            <person name="Jaros S."/>
            <person name="Januszkiewicz K."/>
            <person name="Wedrychowicz H."/>
        </authorList>
    </citation>
    <scope>NUCLEOTIDE SEQUENCE [LARGE SCALE GENOMIC DNA]</scope>
    <source>
        <strain evidence="2 3">CGMCC 1.12213</strain>
    </source>
</reference>
<evidence type="ECO:0000259" key="1">
    <source>
        <dbReference type="Pfam" id="PF00248"/>
    </source>
</evidence>
<evidence type="ECO:0000313" key="3">
    <source>
        <dbReference type="Proteomes" id="UP000184396"/>
    </source>
</evidence>
<protein>
    <submittedName>
        <fullName evidence="2">Predicted oxidoreductase</fullName>
    </submittedName>
</protein>
<dbReference type="PANTHER" id="PTHR43312:SF1">
    <property type="entry name" value="NADP-DEPENDENT OXIDOREDUCTASE DOMAIN-CONTAINING PROTEIN"/>
    <property type="match status" value="1"/>
</dbReference>
<dbReference type="Pfam" id="PF00248">
    <property type="entry name" value="Aldo_ket_red"/>
    <property type="match status" value="1"/>
</dbReference>
<feature type="domain" description="NADP-dependent oxidoreductase" evidence="1">
    <location>
        <begin position="8"/>
        <end position="303"/>
    </location>
</feature>
<dbReference type="Proteomes" id="UP000184396">
    <property type="component" value="Unassembled WGS sequence"/>
</dbReference>
<dbReference type="InterPro" id="IPR023210">
    <property type="entry name" value="NADP_OxRdtase_dom"/>
</dbReference>
<organism evidence="2 3">
    <name type="scientific">Algibacter luteus</name>
    <dbReference type="NCBI Taxonomy" id="1178825"/>
    <lineage>
        <taxon>Bacteria</taxon>
        <taxon>Pseudomonadati</taxon>
        <taxon>Bacteroidota</taxon>
        <taxon>Flavobacteriia</taxon>
        <taxon>Flavobacteriales</taxon>
        <taxon>Flavobacteriaceae</taxon>
        <taxon>Algibacter</taxon>
    </lineage>
</organism>
<proteinExistence type="predicted"/>
<dbReference type="AlphaFoldDB" id="A0A1M6ALJ0"/>
<dbReference type="OrthoDB" id="9773828at2"/>
<dbReference type="RefSeq" id="WP_019386167.1">
    <property type="nucleotide sequence ID" value="NZ_ALIH01000001.1"/>
</dbReference>
<dbReference type="InterPro" id="IPR053135">
    <property type="entry name" value="AKR2_Oxidoreductase"/>
</dbReference>
<dbReference type="eggNOG" id="COG0667">
    <property type="taxonomic scope" value="Bacteria"/>
</dbReference>
<dbReference type="SUPFAM" id="SSF51430">
    <property type="entry name" value="NAD(P)-linked oxidoreductase"/>
    <property type="match status" value="1"/>
</dbReference>
<dbReference type="STRING" id="1178825.SAMN05216261_0497"/>
<sequence>MGKNITKLGLGLAALGRPEYINIREDESIDKSEIVFKQNTFSVLDEAYQLDVRYFDTAPSYGKGEAFLQEWIDTRKYQDVILGTKWGYTYVANWELGYEGKHEIKEHSLNKLLEQWEVSKKLLPNLKYYQVHSATFDSGILENEEVLNQLHLIKKQTGLKIGITTSGANQKDIIEAALKIQTENRPLFDSFQVTYNIFEQSTFSILKTILNTGRSVIIKEALANGRIFQNEKFQHYSETYRILDQLSEKYGVGADAIALRFVMDNLQPTFLLSGASNLNQLQENLKAKSFHLTNPELSILESMVVSPDNYWQERSDLSWN</sequence>
<dbReference type="Gene3D" id="3.20.20.100">
    <property type="entry name" value="NADP-dependent oxidoreductase domain"/>
    <property type="match status" value="1"/>
</dbReference>
<dbReference type="PANTHER" id="PTHR43312">
    <property type="entry name" value="D-THREO-ALDOSE 1-DEHYDROGENASE"/>
    <property type="match status" value="1"/>
</dbReference>
<keyword evidence="3" id="KW-1185">Reference proteome</keyword>
<name>A0A1M6ALJ0_9FLAO</name>
<evidence type="ECO:0000313" key="2">
    <source>
        <dbReference type="EMBL" id="SHI37379.1"/>
    </source>
</evidence>